<dbReference type="PANTHER" id="PTHR24201:SF16">
    <property type="entry name" value="ANKYRIN-1-LIKE-RELATED"/>
    <property type="match status" value="1"/>
</dbReference>
<dbReference type="Pfam" id="PF12796">
    <property type="entry name" value="Ank_2"/>
    <property type="match status" value="1"/>
</dbReference>
<dbReference type="SUPFAM" id="SSF48403">
    <property type="entry name" value="Ankyrin repeat"/>
    <property type="match status" value="1"/>
</dbReference>
<proteinExistence type="predicted"/>
<sequence length="198" mass="22436">MGSLRNTNSFHNESSEYGAPRMKRKATRLHYAAHDGDCRRIESLLAVGFDIEARDVYGRTPLLRTAFNGHIDAFDLLLRYGADFNAEDDWGRRAEHLAVKNDHWDLLCFILEWGGEGVLYSRDNFGRTPAHLASLKGKRDTLSAIISSKFNINAKDNWHRTPLHLAYKSENEETAALLKGNGAENKCVDLFGRKPEDM</sequence>
<protein>
    <recommendedName>
        <fullName evidence="7">Ankyrin repeat protein</fullName>
    </recommendedName>
</protein>
<dbReference type="SMART" id="SM00248">
    <property type="entry name" value="ANK"/>
    <property type="match status" value="4"/>
</dbReference>
<feature type="compositionally biased region" description="Polar residues" evidence="4">
    <location>
        <begin position="1"/>
        <end position="12"/>
    </location>
</feature>
<dbReference type="Gene3D" id="1.25.40.20">
    <property type="entry name" value="Ankyrin repeat-containing domain"/>
    <property type="match status" value="1"/>
</dbReference>
<dbReference type="PROSITE" id="PS50088">
    <property type="entry name" value="ANK_REPEAT"/>
    <property type="match status" value="3"/>
</dbReference>
<keyword evidence="1" id="KW-0677">Repeat</keyword>
<feature type="repeat" description="ANK" evidence="3">
    <location>
        <begin position="125"/>
        <end position="157"/>
    </location>
</feature>
<dbReference type="InterPro" id="IPR050776">
    <property type="entry name" value="Ank_Repeat/CDKN_Inhibitor"/>
</dbReference>
<evidence type="ECO:0000256" key="2">
    <source>
        <dbReference type="ARBA" id="ARBA00023043"/>
    </source>
</evidence>
<dbReference type="Pfam" id="PF00023">
    <property type="entry name" value="Ank"/>
    <property type="match status" value="1"/>
</dbReference>
<dbReference type="PROSITE" id="PS50297">
    <property type="entry name" value="ANK_REP_REGION"/>
    <property type="match status" value="2"/>
</dbReference>
<accession>A0AAN9VWH1</accession>
<organism evidence="5 6">
    <name type="scientific">Gryllus longicercus</name>
    <dbReference type="NCBI Taxonomy" id="2509291"/>
    <lineage>
        <taxon>Eukaryota</taxon>
        <taxon>Metazoa</taxon>
        <taxon>Ecdysozoa</taxon>
        <taxon>Arthropoda</taxon>
        <taxon>Hexapoda</taxon>
        <taxon>Insecta</taxon>
        <taxon>Pterygota</taxon>
        <taxon>Neoptera</taxon>
        <taxon>Polyneoptera</taxon>
        <taxon>Orthoptera</taxon>
        <taxon>Ensifera</taxon>
        <taxon>Gryllidea</taxon>
        <taxon>Grylloidea</taxon>
        <taxon>Gryllidae</taxon>
        <taxon>Gryllinae</taxon>
        <taxon>Gryllus</taxon>
    </lineage>
</organism>
<dbReference type="GO" id="GO:0005634">
    <property type="term" value="C:nucleus"/>
    <property type="evidence" value="ECO:0007669"/>
    <property type="project" value="TreeGrafter"/>
</dbReference>
<reference evidence="5 6" key="1">
    <citation type="submission" date="2024-03" db="EMBL/GenBank/DDBJ databases">
        <title>The genome assembly and annotation of the cricket Gryllus longicercus Weissman &amp; Gray.</title>
        <authorList>
            <person name="Szrajer S."/>
            <person name="Gray D."/>
            <person name="Ylla G."/>
        </authorList>
    </citation>
    <scope>NUCLEOTIDE SEQUENCE [LARGE SCALE GENOMIC DNA]</scope>
    <source>
        <strain evidence="5">DAG 2021-001</strain>
        <tissue evidence="5">Whole body minus gut</tissue>
    </source>
</reference>
<evidence type="ECO:0000256" key="1">
    <source>
        <dbReference type="ARBA" id="ARBA00022737"/>
    </source>
</evidence>
<evidence type="ECO:0000313" key="5">
    <source>
        <dbReference type="EMBL" id="KAK7872770.1"/>
    </source>
</evidence>
<dbReference type="InterPro" id="IPR036770">
    <property type="entry name" value="Ankyrin_rpt-contain_sf"/>
</dbReference>
<dbReference type="Proteomes" id="UP001378592">
    <property type="component" value="Unassembled WGS sequence"/>
</dbReference>
<feature type="repeat" description="ANK" evidence="3">
    <location>
        <begin position="57"/>
        <end position="89"/>
    </location>
</feature>
<keyword evidence="6" id="KW-1185">Reference proteome</keyword>
<comment type="caution">
    <text evidence="5">The sequence shown here is derived from an EMBL/GenBank/DDBJ whole genome shotgun (WGS) entry which is preliminary data.</text>
</comment>
<evidence type="ECO:0000256" key="3">
    <source>
        <dbReference type="PROSITE-ProRule" id="PRU00023"/>
    </source>
</evidence>
<feature type="region of interest" description="Disordered" evidence="4">
    <location>
        <begin position="1"/>
        <end position="21"/>
    </location>
</feature>
<evidence type="ECO:0000313" key="6">
    <source>
        <dbReference type="Proteomes" id="UP001378592"/>
    </source>
</evidence>
<dbReference type="AlphaFoldDB" id="A0AAN9VWH1"/>
<dbReference type="InterPro" id="IPR002110">
    <property type="entry name" value="Ankyrin_rpt"/>
</dbReference>
<dbReference type="PANTHER" id="PTHR24201">
    <property type="entry name" value="ANK_REP_REGION DOMAIN-CONTAINING PROTEIN"/>
    <property type="match status" value="1"/>
</dbReference>
<keyword evidence="2 3" id="KW-0040">ANK repeat</keyword>
<gene>
    <name evidence="5" type="ORF">R5R35_011895</name>
</gene>
<feature type="repeat" description="ANK" evidence="3">
    <location>
        <begin position="24"/>
        <end position="56"/>
    </location>
</feature>
<dbReference type="EMBL" id="JAZDUA010000020">
    <property type="protein sequence ID" value="KAK7872770.1"/>
    <property type="molecule type" value="Genomic_DNA"/>
</dbReference>
<evidence type="ECO:0000256" key="4">
    <source>
        <dbReference type="SAM" id="MobiDB-lite"/>
    </source>
</evidence>
<name>A0AAN9VWH1_9ORTH</name>
<evidence type="ECO:0008006" key="7">
    <source>
        <dbReference type="Google" id="ProtNLM"/>
    </source>
</evidence>